<protein>
    <recommendedName>
        <fullName evidence="6">RING-type domain-containing protein</fullName>
    </recommendedName>
</protein>
<dbReference type="PROSITE" id="PS50089">
    <property type="entry name" value="ZF_RING_2"/>
    <property type="match status" value="1"/>
</dbReference>
<feature type="compositionally biased region" description="Polar residues" evidence="5">
    <location>
        <begin position="393"/>
        <end position="404"/>
    </location>
</feature>
<organism evidence="7 8">
    <name type="scientific">Thalassiosira oceanica</name>
    <name type="common">Marine diatom</name>
    <dbReference type="NCBI Taxonomy" id="159749"/>
    <lineage>
        <taxon>Eukaryota</taxon>
        <taxon>Sar</taxon>
        <taxon>Stramenopiles</taxon>
        <taxon>Ochrophyta</taxon>
        <taxon>Bacillariophyta</taxon>
        <taxon>Coscinodiscophyceae</taxon>
        <taxon>Thalassiosirophycidae</taxon>
        <taxon>Thalassiosirales</taxon>
        <taxon>Thalassiosiraceae</taxon>
        <taxon>Thalassiosira</taxon>
    </lineage>
</organism>
<evidence type="ECO:0000313" key="7">
    <source>
        <dbReference type="EMBL" id="EJK64337.1"/>
    </source>
</evidence>
<dbReference type="SUPFAM" id="SSF57850">
    <property type="entry name" value="RING/U-box"/>
    <property type="match status" value="1"/>
</dbReference>
<keyword evidence="2 4" id="KW-0863">Zinc-finger</keyword>
<keyword evidence="3" id="KW-0862">Zinc</keyword>
<keyword evidence="1" id="KW-0479">Metal-binding</keyword>
<dbReference type="SMART" id="SM00184">
    <property type="entry name" value="RING"/>
    <property type="match status" value="1"/>
</dbReference>
<dbReference type="InterPro" id="IPR027370">
    <property type="entry name" value="Znf-RING_euk"/>
</dbReference>
<dbReference type="InterPro" id="IPR047126">
    <property type="entry name" value="RNF141-like"/>
</dbReference>
<dbReference type="Gene3D" id="3.30.40.10">
    <property type="entry name" value="Zinc/RING finger domain, C3HC4 (zinc finger)"/>
    <property type="match status" value="1"/>
</dbReference>
<keyword evidence="8" id="KW-1185">Reference proteome</keyword>
<name>K0T1K8_THAOC</name>
<feature type="region of interest" description="Disordered" evidence="5">
    <location>
        <begin position="389"/>
        <end position="420"/>
    </location>
</feature>
<comment type="caution">
    <text evidence="7">The sequence shown here is derived from an EMBL/GenBank/DDBJ whole genome shotgun (WGS) entry which is preliminary data.</text>
</comment>
<gene>
    <name evidence="7" type="ORF">THAOC_14940</name>
</gene>
<dbReference type="eggNOG" id="ENOG502SC5Q">
    <property type="taxonomic scope" value="Eukaryota"/>
</dbReference>
<dbReference type="InterPro" id="IPR017907">
    <property type="entry name" value="Znf_RING_CS"/>
</dbReference>
<dbReference type="InterPro" id="IPR001841">
    <property type="entry name" value="Znf_RING"/>
</dbReference>
<dbReference type="Gene3D" id="1.25.40.20">
    <property type="entry name" value="Ankyrin repeat-containing domain"/>
    <property type="match status" value="1"/>
</dbReference>
<reference evidence="7 8" key="1">
    <citation type="journal article" date="2012" name="Genome Biol.">
        <title>Genome and low-iron response of an oceanic diatom adapted to chronic iron limitation.</title>
        <authorList>
            <person name="Lommer M."/>
            <person name="Specht M."/>
            <person name="Roy A.S."/>
            <person name="Kraemer L."/>
            <person name="Andreson R."/>
            <person name="Gutowska M.A."/>
            <person name="Wolf J."/>
            <person name="Bergner S.V."/>
            <person name="Schilhabel M.B."/>
            <person name="Klostermeier U.C."/>
            <person name="Beiko R.G."/>
            <person name="Rosenstiel P."/>
            <person name="Hippler M."/>
            <person name="Laroche J."/>
        </authorList>
    </citation>
    <scope>NUCLEOTIDE SEQUENCE [LARGE SCALE GENOMIC DNA]</scope>
    <source>
        <strain evidence="7 8">CCMP1005</strain>
    </source>
</reference>
<sequence length="420" mass="45978">QTGVGSNASALCSAAMDDSGNINDECGICLGEWTDPVTLPCGHTFCADCLSGWKPKHAFGQAEKGQRKRCPLCRATIPPSQEQIAAMKAAKSAMEDTSHPDYNHRVRMVKQFEEEYGEDWDGTMIEYDRDFVDLPKYVVMALGKGNLRTVLQWLSEGTRVNAKSKECGNIGLLSFAAICKQHDLMSYLLLNGADVNILDSTGESLLASSCVDGDYFSEAVRLLLSWGAELFHCGKRVTKEPKLTLCQDIFVKGYIETANLISSVLGGRRCVIVGAPSTRDNFIGKTCVVEEYIEISGQYRVRMEFTNEVLLLDANRLKRRDRTPQDPGYYVECKNNRLTRCDFKSNEDCHAFIASLGSDVGELSKVDPDADAKAEQAAADLLAELGLGDLEGPSSSASKNNQPAASGKKKKRGGKKKGRK</sequence>
<evidence type="ECO:0000256" key="4">
    <source>
        <dbReference type="PROSITE-ProRule" id="PRU00175"/>
    </source>
</evidence>
<feature type="domain" description="RING-type" evidence="6">
    <location>
        <begin position="26"/>
        <end position="74"/>
    </location>
</feature>
<evidence type="ECO:0000256" key="1">
    <source>
        <dbReference type="ARBA" id="ARBA00022723"/>
    </source>
</evidence>
<feature type="non-terminal residue" evidence="7">
    <location>
        <position position="1"/>
    </location>
</feature>
<dbReference type="InterPro" id="IPR036770">
    <property type="entry name" value="Ankyrin_rpt-contain_sf"/>
</dbReference>
<dbReference type="Pfam" id="PF13445">
    <property type="entry name" value="zf-RING_UBOX"/>
    <property type="match status" value="1"/>
</dbReference>
<feature type="compositionally biased region" description="Basic residues" evidence="5">
    <location>
        <begin position="407"/>
        <end position="420"/>
    </location>
</feature>
<dbReference type="OrthoDB" id="6105938at2759"/>
<dbReference type="Proteomes" id="UP000266841">
    <property type="component" value="Unassembled WGS sequence"/>
</dbReference>
<accession>K0T1K8</accession>
<evidence type="ECO:0000256" key="3">
    <source>
        <dbReference type="ARBA" id="ARBA00022833"/>
    </source>
</evidence>
<evidence type="ECO:0000256" key="2">
    <source>
        <dbReference type="ARBA" id="ARBA00022771"/>
    </source>
</evidence>
<dbReference type="PANTHER" id="PTHR12109">
    <property type="entry name" value="RING FINGER PROTEIN 141-RELATED"/>
    <property type="match status" value="1"/>
</dbReference>
<evidence type="ECO:0000313" key="8">
    <source>
        <dbReference type="Proteomes" id="UP000266841"/>
    </source>
</evidence>
<evidence type="ECO:0000256" key="5">
    <source>
        <dbReference type="SAM" id="MobiDB-lite"/>
    </source>
</evidence>
<dbReference type="PROSITE" id="PS00518">
    <property type="entry name" value="ZF_RING_1"/>
    <property type="match status" value="1"/>
</dbReference>
<dbReference type="SUPFAM" id="SSF48403">
    <property type="entry name" value="Ankyrin repeat"/>
    <property type="match status" value="1"/>
</dbReference>
<dbReference type="EMBL" id="AGNL01017369">
    <property type="protein sequence ID" value="EJK64337.1"/>
    <property type="molecule type" value="Genomic_DNA"/>
</dbReference>
<evidence type="ECO:0000259" key="6">
    <source>
        <dbReference type="PROSITE" id="PS50089"/>
    </source>
</evidence>
<dbReference type="GO" id="GO:0008270">
    <property type="term" value="F:zinc ion binding"/>
    <property type="evidence" value="ECO:0007669"/>
    <property type="project" value="UniProtKB-KW"/>
</dbReference>
<proteinExistence type="predicted"/>
<dbReference type="InterPro" id="IPR013083">
    <property type="entry name" value="Znf_RING/FYVE/PHD"/>
</dbReference>
<dbReference type="AlphaFoldDB" id="K0T1K8"/>